<keyword evidence="6 8" id="KW-0472">Membrane</keyword>
<dbReference type="Pfam" id="PF07690">
    <property type="entry name" value="MFS_1"/>
    <property type="match status" value="1"/>
</dbReference>
<comment type="similarity">
    <text evidence="2">Belongs to the major facilitator superfamily. TCR/Tet family.</text>
</comment>
<evidence type="ECO:0000256" key="3">
    <source>
        <dbReference type="ARBA" id="ARBA00022448"/>
    </source>
</evidence>
<feature type="transmembrane region" description="Helical" evidence="8">
    <location>
        <begin position="326"/>
        <end position="344"/>
    </location>
</feature>
<dbReference type="Gene3D" id="1.20.1720.10">
    <property type="entry name" value="Multidrug resistance protein D"/>
    <property type="match status" value="1"/>
</dbReference>
<organism evidence="10">
    <name type="scientific">Staphylococcus aureus</name>
    <dbReference type="NCBI Taxonomy" id="1280"/>
    <lineage>
        <taxon>Bacteria</taxon>
        <taxon>Bacillati</taxon>
        <taxon>Bacillota</taxon>
        <taxon>Bacilli</taxon>
        <taxon>Bacillales</taxon>
        <taxon>Staphylococcaceae</taxon>
        <taxon>Staphylococcus</taxon>
    </lineage>
</organism>
<reference evidence="10" key="1">
    <citation type="submission" date="2017-02" db="EMBL/GenBank/DDBJ databases">
        <title>cAMP receptor protein (Crp) serves as a bifunctional regulator to control methicillin resistance in Staphylococcus aureus.</title>
        <authorList>
            <person name="Wu Z."/>
        </authorList>
    </citation>
    <scope>NUCLEOTIDE SEQUENCE</scope>
    <source>
        <strain evidence="10">BA01611</strain>
        <plasmid evidence="10">pBA01611</plasmid>
    </source>
</reference>
<feature type="transmembrane region" description="Helical" evidence="8">
    <location>
        <begin position="94"/>
        <end position="110"/>
    </location>
</feature>
<dbReference type="InterPro" id="IPR020846">
    <property type="entry name" value="MFS_dom"/>
</dbReference>
<dbReference type="PANTHER" id="PTHR42718:SF9">
    <property type="entry name" value="MAJOR FACILITATOR SUPERFAMILY MULTIDRUG TRANSPORTER MFSC"/>
    <property type="match status" value="1"/>
</dbReference>
<evidence type="ECO:0000256" key="4">
    <source>
        <dbReference type="ARBA" id="ARBA00022692"/>
    </source>
</evidence>
<dbReference type="NCBIfam" id="NF012175">
    <property type="entry name" value="tet_MFS_L_K_45"/>
    <property type="match status" value="1"/>
</dbReference>
<dbReference type="InterPro" id="IPR036259">
    <property type="entry name" value="MFS_trans_sf"/>
</dbReference>
<feature type="transmembrane region" description="Helical" evidence="8">
    <location>
        <begin position="187"/>
        <end position="210"/>
    </location>
</feature>
<dbReference type="PANTHER" id="PTHR42718">
    <property type="entry name" value="MAJOR FACILITATOR SUPERFAMILY MULTIDRUG TRANSPORTER MFSC"/>
    <property type="match status" value="1"/>
</dbReference>
<geneLocation type="plasmid" evidence="10">
    <name>pBA01611</name>
</geneLocation>
<evidence type="ECO:0000256" key="1">
    <source>
        <dbReference type="ARBA" id="ARBA00004651"/>
    </source>
</evidence>
<name>A0A1V0CV33_STAAU</name>
<sequence>MARFIQGAGAAAFPALVMVVVARYIPKENRGKAFGLIGSIVAMGEGVGPAIGGMIAHYIHWSYLLLIPMITIITVPFLMKLLKKEVRIKGHFDIKGIILMSVGIVFFMLFTTSYSISFLIVSVLSFLIFVKHIRKVTDPFVDPGLGKNIPFMIGVLCGGIIFGTVAGFVSMVPYMMKDVHQLSTAEIGSVIIFPGTMSVIIFGYIGGILVDRRGPLYVLNIGVTFLSVSFLTASFLLETTSWFMTIIIVFVLGGLSFTKTVISTIVSSSLKQQEAGAGMSLLNFTSFLSEGTGIAIVGGLLSIPLLDQRLLPMEVDQSTYLYSNLLLLFSGIIVISWLVTLNVYKHSQRDF</sequence>
<evidence type="ECO:0000259" key="9">
    <source>
        <dbReference type="PROSITE" id="PS50850"/>
    </source>
</evidence>
<dbReference type="AlphaFoldDB" id="A0A1V0CV33"/>
<feature type="transmembrane region" description="Helical" evidence="8">
    <location>
        <begin position="6"/>
        <end position="26"/>
    </location>
</feature>
<feature type="transmembrane region" description="Helical" evidence="8">
    <location>
        <begin position="153"/>
        <end position="175"/>
    </location>
</feature>
<evidence type="ECO:0000256" key="7">
    <source>
        <dbReference type="ARBA" id="ARBA00040594"/>
    </source>
</evidence>
<dbReference type="Gene3D" id="1.20.1250.20">
    <property type="entry name" value="MFS general substrate transporter like domains"/>
    <property type="match status" value="1"/>
</dbReference>
<evidence type="ECO:0000256" key="8">
    <source>
        <dbReference type="SAM" id="Phobius"/>
    </source>
</evidence>
<dbReference type="PROSITE" id="PS50850">
    <property type="entry name" value="MFS"/>
    <property type="match status" value="1"/>
</dbReference>
<feature type="transmembrane region" description="Helical" evidence="8">
    <location>
        <begin position="33"/>
        <end position="55"/>
    </location>
</feature>
<dbReference type="EMBL" id="KY662247">
    <property type="protein sequence ID" value="ARA74221.1"/>
    <property type="molecule type" value="Genomic_DNA"/>
</dbReference>
<dbReference type="PRINTS" id="PR01036">
    <property type="entry name" value="TCRTETB"/>
</dbReference>
<evidence type="ECO:0000256" key="2">
    <source>
        <dbReference type="ARBA" id="ARBA00007520"/>
    </source>
</evidence>
<evidence type="ECO:0000313" key="10">
    <source>
        <dbReference type="EMBL" id="ARA74221.1"/>
    </source>
</evidence>
<dbReference type="SUPFAM" id="SSF103473">
    <property type="entry name" value="MFS general substrate transporter"/>
    <property type="match status" value="1"/>
</dbReference>
<protein>
    <recommendedName>
        <fullName evidence="7">Quinolone resistance protein NorB</fullName>
    </recommendedName>
</protein>
<dbReference type="InterPro" id="IPR011701">
    <property type="entry name" value="MFS"/>
</dbReference>
<feature type="transmembrane region" description="Helical" evidence="8">
    <location>
        <begin position="242"/>
        <end position="266"/>
    </location>
</feature>
<evidence type="ECO:0000256" key="6">
    <source>
        <dbReference type="ARBA" id="ARBA00023136"/>
    </source>
</evidence>
<keyword evidence="3" id="KW-0813">Transport</keyword>
<dbReference type="GO" id="GO:0022857">
    <property type="term" value="F:transmembrane transporter activity"/>
    <property type="evidence" value="ECO:0007669"/>
    <property type="project" value="InterPro"/>
</dbReference>
<feature type="domain" description="Major facilitator superfamily (MFS) profile" evidence="9">
    <location>
        <begin position="1"/>
        <end position="348"/>
    </location>
</feature>
<keyword evidence="5 8" id="KW-1133">Transmembrane helix</keyword>
<dbReference type="GO" id="GO:0005886">
    <property type="term" value="C:plasma membrane"/>
    <property type="evidence" value="ECO:0007669"/>
    <property type="project" value="UniProtKB-SubCell"/>
</dbReference>
<feature type="transmembrane region" description="Helical" evidence="8">
    <location>
        <begin position="217"/>
        <end position="236"/>
    </location>
</feature>
<feature type="transmembrane region" description="Helical" evidence="8">
    <location>
        <begin position="61"/>
        <end position="82"/>
    </location>
</feature>
<feature type="transmembrane region" description="Helical" evidence="8">
    <location>
        <begin position="287"/>
        <end position="306"/>
    </location>
</feature>
<keyword evidence="10" id="KW-0614">Plasmid</keyword>
<accession>A0A1V0CV33</accession>
<keyword evidence="4 8" id="KW-0812">Transmembrane</keyword>
<comment type="subcellular location">
    <subcellularLocation>
        <location evidence="1">Cell membrane</location>
        <topology evidence="1">Multi-pass membrane protein</topology>
    </subcellularLocation>
</comment>
<proteinExistence type="inferred from homology"/>
<evidence type="ECO:0000256" key="5">
    <source>
        <dbReference type="ARBA" id="ARBA00022989"/>
    </source>
</evidence>